<feature type="chain" id="PRO_5026856472" evidence="1">
    <location>
        <begin position="21"/>
        <end position="414"/>
    </location>
</feature>
<dbReference type="SUPFAM" id="SSF53850">
    <property type="entry name" value="Periplasmic binding protein-like II"/>
    <property type="match status" value="1"/>
</dbReference>
<dbReference type="Gene3D" id="3.40.190.10">
    <property type="entry name" value="Periplasmic binding protein-like II"/>
    <property type="match status" value="1"/>
</dbReference>
<dbReference type="Gene3D" id="3.10.105.10">
    <property type="entry name" value="Dipeptide-binding Protein, Domain 3"/>
    <property type="match status" value="1"/>
</dbReference>
<protein>
    <submittedName>
        <fullName evidence="3">Peptide ABC transporter substrate-binding protein SapA</fullName>
    </submittedName>
</protein>
<dbReference type="InterPro" id="IPR039424">
    <property type="entry name" value="SBP_5"/>
</dbReference>
<dbReference type="EMBL" id="WBSZ01000425">
    <property type="protein sequence ID" value="KAB2518240.1"/>
    <property type="molecule type" value="Genomic_DNA"/>
</dbReference>
<dbReference type="CDD" id="cd08493">
    <property type="entry name" value="PBP2_DppA_like"/>
    <property type="match status" value="1"/>
</dbReference>
<evidence type="ECO:0000313" key="4">
    <source>
        <dbReference type="Proteomes" id="UP000476281"/>
    </source>
</evidence>
<organism evidence="3 4">
    <name type="scientific">Enterobacter hormaechei</name>
    <dbReference type="NCBI Taxonomy" id="158836"/>
    <lineage>
        <taxon>Bacteria</taxon>
        <taxon>Pseudomonadati</taxon>
        <taxon>Pseudomonadota</taxon>
        <taxon>Gammaproteobacteria</taxon>
        <taxon>Enterobacterales</taxon>
        <taxon>Enterobacteriaceae</taxon>
        <taxon>Enterobacter</taxon>
        <taxon>Enterobacter cloacae complex</taxon>
    </lineage>
</organism>
<dbReference type="InterPro" id="IPR000914">
    <property type="entry name" value="SBP_5_dom"/>
</dbReference>
<accession>A0A6L3XVY2</accession>
<evidence type="ECO:0000313" key="3">
    <source>
        <dbReference type="EMBL" id="KAB2518240.1"/>
    </source>
</evidence>
<comment type="caution">
    <text evidence="3">The sequence shown here is derived from an EMBL/GenBank/DDBJ whole genome shotgun (WGS) entry which is preliminary data.</text>
</comment>
<feature type="signal peptide" evidence="1">
    <location>
        <begin position="1"/>
        <end position="20"/>
    </location>
</feature>
<name>A0A6L3XVY2_9ENTR</name>
<dbReference type="PANTHER" id="PTHR30290">
    <property type="entry name" value="PERIPLASMIC BINDING COMPONENT OF ABC TRANSPORTER"/>
    <property type="match status" value="1"/>
</dbReference>
<dbReference type="Proteomes" id="UP000476281">
    <property type="component" value="Unassembled WGS sequence"/>
</dbReference>
<sequence>MRLVLSSLFALGLFSNLAFAAPDRAVPPDIRDSGFVYCVSGQVDIFNPQKAGSGLIVDTLAAQLYDRLLDVDPYTYRLVPELAESWEVLDNGATYRFRLRDDVAFQHTPWFTPTRKLNADDVVFTFQRIFNRNHPWHNVNGGNFPYFDSLQFADSVKSVRKLDNRTVEFRLNRPDASFLWHLATHYASVMSAEYADQLTKKDRQERLDREPVGTGPFQLAEYRAGQYIRLQRHDRFWRGKPLMPQVIVDLGSGGTGRLSKLLTGECDVLAWPAASQLTILRDDPRLRLTLRPGMNIAYLAFNTDKPPLNNPAVRHALALAINNQRLMQSIYYGTAETAASILPRASWAYDGEAKITEYNPAKAREQLKALGAENLTLQLWVPTSSQAWNPSPLKTAELLQADMAQVGVKVIIVP</sequence>
<reference evidence="3 4" key="1">
    <citation type="submission" date="2019-09" db="EMBL/GenBank/DDBJ databases">
        <title>Reversal of blaTEM antimicrobial resistance by CRISPR-Cas9 in clinical E. coli and other Enterobacteriaceae strains.</title>
        <authorList>
            <person name="Tagliaferri T."/>
            <person name="Guimaraes N."/>
            <person name="Pereira M."/>
            <person name="Felicori L."/>
            <person name="Horz H.-P."/>
            <person name="Santos S."/>
            <person name="Mendes T."/>
        </authorList>
    </citation>
    <scope>NUCLEOTIDE SEQUENCE [LARGE SCALE GENOMIC DNA]</scope>
    <source>
        <strain evidence="3 4">E2_blaTEM_MG</strain>
    </source>
</reference>
<dbReference type="Pfam" id="PF00496">
    <property type="entry name" value="SBP_bac_5"/>
    <property type="match status" value="1"/>
</dbReference>
<feature type="non-terminal residue" evidence="3">
    <location>
        <position position="414"/>
    </location>
</feature>
<dbReference type="GO" id="GO:1904680">
    <property type="term" value="F:peptide transmembrane transporter activity"/>
    <property type="evidence" value="ECO:0007669"/>
    <property type="project" value="TreeGrafter"/>
</dbReference>
<evidence type="ECO:0000256" key="1">
    <source>
        <dbReference type="SAM" id="SignalP"/>
    </source>
</evidence>
<feature type="domain" description="Solute-binding protein family 5" evidence="2">
    <location>
        <begin position="78"/>
        <end position="412"/>
    </location>
</feature>
<dbReference type="AlphaFoldDB" id="A0A6L3XVY2"/>
<proteinExistence type="predicted"/>
<evidence type="ECO:0000259" key="2">
    <source>
        <dbReference type="Pfam" id="PF00496"/>
    </source>
</evidence>
<dbReference type="FunFam" id="3.90.76.10:FF:000005">
    <property type="entry name" value="Peptide ABC transporter substrate-binding protein SapA"/>
    <property type="match status" value="1"/>
</dbReference>
<dbReference type="NCBIfam" id="NF011689">
    <property type="entry name" value="PRK15109.1"/>
    <property type="match status" value="1"/>
</dbReference>
<keyword evidence="1" id="KW-0732">Signal</keyword>
<dbReference type="PANTHER" id="PTHR30290:SF28">
    <property type="entry name" value="ABC TRANSPORTER PERIPLASMIC-BINDING PROTEIN SAPA-RELATED"/>
    <property type="match status" value="1"/>
</dbReference>
<dbReference type="GO" id="GO:0015833">
    <property type="term" value="P:peptide transport"/>
    <property type="evidence" value="ECO:0007669"/>
    <property type="project" value="TreeGrafter"/>
</dbReference>
<gene>
    <name evidence="3" type="primary">sapA</name>
    <name evidence="3" type="ORF">F9C29_13785</name>
</gene>